<evidence type="ECO:0000256" key="2">
    <source>
        <dbReference type="SAM" id="MobiDB-lite"/>
    </source>
</evidence>
<evidence type="ECO:0000259" key="3">
    <source>
        <dbReference type="SMART" id="SM00903"/>
    </source>
</evidence>
<accession>A0ABN3X964</accession>
<comment type="caution">
    <text evidence="4">The sequence shown here is derived from an EMBL/GenBank/DDBJ whole genome shotgun (WGS) entry which is preliminary data.</text>
</comment>
<keyword evidence="1" id="KW-0560">Oxidoreductase</keyword>
<evidence type="ECO:0000313" key="4">
    <source>
        <dbReference type="EMBL" id="GAA2943988.1"/>
    </source>
</evidence>
<dbReference type="PANTHER" id="PTHR30466:SF15">
    <property type="entry name" value="POSSIBLE OXIDOREDUCTASE"/>
    <property type="match status" value="1"/>
</dbReference>
<feature type="compositionally biased region" description="Basic and acidic residues" evidence="2">
    <location>
        <begin position="206"/>
        <end position="230"/>
    </location>
</feature>
<feature type="region of interest" description="Disordered" evidence="2">
    <location>
        <begin position="1"/>
        <end position="27"/>
    </location>
</feature>
<organism evidence="4 5">
    <name type="scientific">Streptomyces enissocaesilis</name>
    <dbReference type="NCBI Taxonomy" id="332589"/>
    <lineage>
        <taxon>Bacteria</taxon>
        <taxon>Bacillati</taxon>
        <taxon>Actinomycetota</taxon>
        <taxon>Actinomycetes</taxon>
        <taxon>Kitasatosporales</taxon>
        <taxon>Streptomycetaceae</taxon>
        <taxon>Streptomyces</taxon>
        <taxon>Streptomyces rochei group</taxon>
    </lineage>
</organism>
<dbReference type="InterPro" id="IPR050268">
    <property type="entry name" value="NADH-dep_flavin_reductase"/>
</dbReference>
<reference evidence="4 5" key="1">
    <citation type="journal article" date="2019" name="Int. J. Syst. Evol. Microbiol.">
        <title>The Global Catalogue of Microorganisms (GCM) 10K type strain sequencing project: providing services to taxonomists for standard genome sequencing and annotation.</title>
        <authorList>
            <consortium name="The Broad Institute Genomics Platform"/>
            <consortium name="The Broad Institute Genome Sequencing Center for Infectious Disease"/>
            <person name="Wu L."/>
            <person name="Ma J."/>
        </authorList>
    </citation>
    <scope>NUCLEOTIDE SEQUENCE [LARGE SCALE GENOMIC DNA]</scope>
    <source>
        <strain evidence="4 5">JCM 9088</strain>
    </source>
</reference>
<evidence type="ECO:0000313" key="5">
    <source>
        <dbReference type="Proteomes" id="UP001500403"/>
    </source>
</evidence>
<dbReference type="Proteomes" id="UP001500403">
    <property type="component" value="Unassembled WGS sequence"/>
</dbReference>
<feature type="domain" description="Flavin reductase like" evidence="3">
    <location>
        <begin position="40"/>
        <end position="166"/>
    </location>
</feature>
<dbReference type="Pfam" id="PF01613">
    <property type="entry name" value="Flavin_Reduct"/>
    <property type="match status" value="1"/>
</dbReference>
<dbReference type="EMBL" id="BAAAUD010000034">
    <property type="protein sequence ID" value="GAA2943988.1"/>
    <property type="molecule type" value="Genomic_DNA"/>
</dbReference>
<name>A0ABN3X964_9ACTN</name>
<dbReference type="InterPro" id="IPR012349">
    <property type="entry name" value="Split_barrel_FMN-bd"/>
</dbReference>
<feature type="compositionally biased region" description="Low complexity" evidence="2">
    <location>
        <begin position="174"/>
        <end position="189"/>
    </location>
</feature>
<proteinExistence type="predicted"/>
<dbReference type="Gene3D" id="2.30.110.10">
    <property type="entry name" value="Electron Transport, Fmn-binding Protein, Chain A"/>
    <property type="match status" value="1"/>
</dbReference>
<evidence type="ECO:0000256" key="1">
    <source>
        <dbReference type="ARBA" id="ARBA00023002"/>
    </source>
</evidence>
<sequence length="230" mass="24526">MGGCPAAGSAGNALTASRSPTRPAGPPAGYGRLVKLDTFIDLLNYPMYVVTAAAAGERSGCLVGFASQCSIHPPRFMVRLSTAHHTCRVARRASHLGVHLLRREDRALAELFGGETGDRVDTFERVAWQSQDGGTPVLTDACAWFVGRVLDLFAGGGTTWVSCWHRWPSPHARPAAPSCSASPTSPTCRRATPPDPKRGAARPRRVGTEDGAHRVRAYSDLRRGDPGRSG</sequence>
<gene>
    <name evidence="4" type="ORF">GCM10010446_31580</name>
</gene>
<dbReference type="PANTHER" id="PTHR30466">
    <property type="entry name" value="FLAVIN REDUCTASE"/>
    <property type="match status" value="1"/>
</dbReference>
<dbReference type="InterPro" id="IPR002563">
    <property type="entry name" value="Flavin_Rdtase-like_dom"/>
</dbReference>
<keyword evidence="5" id="KW-1185">Reference proteome</keyword>
<feature type="region of interest" description="Disordered" evidence="2">
    <location>
        <begin position="174"/>
        <end position="230"/>
    </location>
</feature>
<dbReference type="SMART" id="SM00903">
    <property type="entry name" value="Flavin_Reduct"/>
    <property type="match status" value="1"/>
</dbReference>
<protein>
    <recommendedName>
        <fullName evidence="3">Flavin reductase like domain-containing protein</fullName>
    </recommendedName>
</protein>
<dbReference type="SUPFAM" id="SSF50475">
    <property type="entry name" value="FMN-binding split barrel"/>
    <property type="match status" value="1"/>
</dbReference>